<accession>A0ABN7XXT3</accession>
<proteinExistence type="inferred from homology"/>
<comment type="similarity">
    <text evidence="1">Belongs to the LysR transcriptional regulatory family.</text>
</comment>
<dbReference type="InterPro" id="IPR000847">
    <property type="entry name" value="LysR_HTH_N"/>
</dbReference>
<keyword evidence="4" id="KW-0804">Transcription</keyword>
<dbReference type="SUPFAM" id="SSF53850">
    <property type="entry name" value="Periplasmic binding protein-like II"/>
    <property type="match status" value="1"/>
</dbReference>
<dbReference type="CDD" id="cd05466">
    <property type="entry name" value="PBP2_LTTR_substrate"/>
    <property type="match status" value="1"/>
</dbReference>
<organism evidence="6 7">
    <name type="scientific">Cupriavidus pampae</name>
    <dbReference type="NCBI Taxonomy" id="659251"/>
    <lineage>
        <taxon>Bacteria</taxon>
        <taxon>Pseudomonadati</taxon>
        <taxon>Pseudomonadota</taxon>
        <taxon>Betaproteobacteria</taxon>
        <taxon>Burkholderiales</taxon>
        <taxon>Burkholderiaceae</taxon>
        <taxon>Cupriavidus</taxon>
    </lineage>
</organism>
<dbReference type="InterPro" id="IPR036388">
    <property type="entry name" value="WH-like_DNA-bd_sf"/>
</dbReference>
<evidence type="ECO:0000256" key="3">
    <source>
        <dbReference type="ARBA" id="ARBA00023125"/>
    </source>
</evidence>
<evidence type="ECO:0000313" key="6">
    <source>
        <dbReference type="EMBL" id="CAG9165904.1"/>
    </source>
</evidence>
<comment type="caution">
    <text evidence="6">The sequence shown here is derived from an EMBL/GenBank/DDBJ whole genome shotgun (WGS) entry which is preliminary data.</text>
</comment>
<keyword evidence="3" id="KW-0238">DNA-binding</keyword>
<sequence length="302" mass="33554">MFMRQLTYMVALAKERHFGRAAAACNVSQPALSGALRSIEEELGIVIVQRGHRFEGFTEDGERVLVWARRVLADCENLRQDVRTNHEDPAGVLRMGAIPASLPLVPMLTQSCLSRYPRMRHEVYTLSAAEILRKIGNFELDIGISYLDDERLGGFLTLPIFQERYVLVATDASMFDGATSISWGDAAKLPLCLFTGSLQCRRGIDMAFAAAGAMATPLVETDSMTALYAHVRRAGLFSILPHSVLCLTEVSERLHSIPMSPRLERQIGLVYRDQHPAGPIMSAAMRSFRELDIQRSVDNLMA</sequence>
<dbReference type="Pfam" id="PF00126">
    <property type="entry name" value="HTH_1"/>
    <property type="match status" value="1"/>
</dbReference>
<reference evidence="6 7" key="1">
    <citation type="submission" date="2021-08" db="EMBL/GenBank/DDBJ databases">
        <authorList>
            <person name="Peeters C."/>
        </authorList>
    </citation>
    <scope>NUCLEOTIDE SEQUENCE [LARGE SCALE GENOMIC DNA]</scope>
    <source>
        <strain evidence="6 7">LMG 32289</strain>
    </source>
</reference>
<feature type="domain" description="HTH lysR-type" evidence="5">
    <location>
        <begin position="1"/>
        <end position="58"/>
    </location>
</feature>
<gene>
    <name evidence="6" type="primary">oxyR_1</name>
    <name evidence="6" type="ORF">LMG32289_00877</name>
</gene>
<evidence type="ECO:0000256" key="2">
    <source>
        <dbReference type="ARBA" id="ARBA00023015"/>
    </source>
</evidence>
<dbReference type="InterPro" id="IPR005119">
    <property type="entry name" value="LysR_subst-bd"/>
</dbReference>
<protein>
    <submittedName>
        <fullName evidence="6">Hydrogen peroxide-inducible genes activator</fullName>
    </submittedName>
</protein>
<dbReference type="Pfam" id="PF03466">
    <property type="entry name" value="LysR_substrate"/>
    <property type="match status" value="1"/>
</dbReference>
<dbReference type="InterPro" id="IPR036390">
    <property type="entry name" value="WH_DNA-bd_sf"/>
</dbReference>
<dbReference type="EMBL" id="CAJZAG010000002">
    <property type="protein sequence ID" value="CAG9165904.1"/>
    <property type="molecule type" value="Genomic_DNA"/>
</dbReference>
<evidence type="ECO:0000313" key="7">
    <source>
        <dbReference type="Proteomes" id="UP000706525"/>
    </source>
</evidence>
<evidence type="ECO:0000256" key="1">
    <source>
        <dbReference type="ARBA" id="ARBA00009437"/>
    </source>
</evidence>
<dbReference type="Gene3D" id="1.10.10.10">
    <property type="entry name" value="Winged helix-like DNA-binding domain superfamily/Winged helix DNA-binding domain"/>
    <property type="match status" value="1"/>
</dbReference>
<keyword evidence="2" id="KW-0805">Transcription regulation</keyword>
<evidence type="ECO:0000256" key="4">
    <source>
        <dbReference type="ARBA" id="ARBA00023163"/>
    </source>
</evidence>
<dbReference type="PANTHER" id="PTHR30419:SF31">
    <property type="entry name" value="BLR3139 PROTEIN"/>
    <property type="match status" value="1"/>
</dbReference>
<dbReference type="PRINTS" id="PR00039">
    <property type="entry name" value="HTHLYSR"/>
</dbReference>
<dbReference type="InterPro" id="IPR050950">
    <property type="entry name" value="HTH-type_LysR_regulators"/>
</dbReference>
<dbReference type="PROSITE" id="PS50931">
    <property type="entry name" value="HTH_LYSR"/>
    <property type="match status" value="1"/>
</dbReference>
<evidence type="ECO:0000259" key="5">
    <source>
        <dbReference type="PROSITE" id="PS50931"/>
    </source>
</evidence>
<name>A0ABN7XXT3_9BURK</name>
<dbReference type="SUPFAM" id="SSF46785">
    <property type="entry name" value="Winged helix' DNA-binding domain"/>
    <property type="match status" value="1"/>
</dbReference>
<dbReference type="Proteomes" id="UP000706525">
    <property type="component" value="Unassembled WGS sequence"/>
</dbReference>
<dbReference type="RefSeq" id="WP_223982462.1">
    <property type="nucleotide sequence ID" value="NZ_CAJZAG010000002.1"/>
</dbReference>
<dbReference type="Gene3D" id="3.40.190.290">
    <property type="match status" value="1"/>
</dbReference>
<keyword evidence="7" id="KW-1185">Reference proteome</keyword>
<dbReference type="PANTHER" id="PTHR30419">
    <property type="entry name" value="HTH-TYPE TRANSCRIPTIONAL REGULATOR YBHD"/>
    <property type="match status" value="1"/>
</dbReference>